<evidence type="ECO:0000256" key="2">
    <source>
        <dbReference type="SAM" id="Coils"/>
    </source>
</evidence>
<dbReference type="Proteomes" id="UP000651977">
    <property type="component" value="Unassembled WGS sequence"/>
</dbReference>
<sequence>MKTKLEESKVCCCVDVGAVIDGEERTAVVEELYAEQALAEARLTELTAKARKAESDPCEINSEISAVEGGVKLSASFTFCCQAESLIFQLGLNR</sequence>
<keyword evidence="2" id="KW-0175">Coiled coil</keyword>
<evidence type="ECO:0000313" key="4">
    <source>
        <dbReference type="Proteomes" id="UP000651977"/>
    </source>
</evidence>
<comment type="similarity">
    <text evidence="1">Belongs to the UPF0381 family.</text>
</comment>
<dbReference type="NCBIfam" id="TIGR00743">
    <property type="entry name" value="DUF406 family protein"/>
    <property type="match status" value="1"/>
</dbReference>
<dbReference type="PANTHER" id="PTHR38769:SF1">
    <property type="entry name" value="UPF0381 PROTEIN YFCZ-RELATED"/>
    <property type="match status" value="1"/>
</dbReference>
<reference evidence="4" key="1">
    <citation type="journal article" date="2019" name="Int. J. Syst. Evol. Microbiol.">
        <title>The Global Catalogue of Microorganisms (GCM) 10K type strain sequencing project: providing services to taxonomists for standard genome sequencing and annotation.</title>
        <authorList>
            <consortium name="The Broad Institute Genomics Platform"/>
            <consortium name="The Broad Institute Genome Sequencing Center for Infectious Disease"/>
            <person name="Wu L."/>
            <person name="Ma J."/>
        </authorList>
    </citation>
    <scope>NUCLEOTIDE SEQUENCE [LARGE SCALE GENOMIC DNA]</scope>
    <source>
        <strain evidence="4">CGMCC 1.10131</strain>
    </source>
</reference>
<gene>
    <name evidence="3" type="ORF">GCM10007414_24570</name>
</gene>
<dbReference type="PANTHER" id="PTHR38769">
    <property type="entry name" value="UPF0381 PROTEIN YFCZ-RELATED"/>
    <property type="match status" value="1"/>
</dbReference>
<dbReference type="InterPro" id="IPR005272">
    <property type="entry name" value="DUF406"/>
</dbReference>
<organism evidence="3 4">
    <name type="scientific">Agarivorans gilvus</name>
    <dbReference type="NCBI Taxonomy" id="680279"/>
    <lineage>
        <taxon>Bacteria</taxon>
        <taxon>Pseudomonadati</taxon>
        <taxon>Pseudomonadota</taxon>
        <taxon>Gammaproteobacteria</taxon>
        <taxon>Alteromonadales</taxon>
        <taxon>Alteromonadaceae</taxon>
        <taxon>Agarivorans</taxon>
    </lineage>
</organism>
<dbReference type="RefSeq" id="WP_055732060.1">
    <property type="nucleotide sequence ID" value="NZ_BMDY01000014.1"/>
</dbReference>
<name>A0ABQ1I2I1_9ALTE</name>
<evidence type="ECO:0000313" key="3">
    <source>
        <dbReference type="EMBL" id="GGB10267.1"/>
    </source>
</evidence>
<dbReference type="EMBL" id="BMDY01000014">
    <property type="protein sequence ID" value="GGB10267.1"/>
    <property type="molecule type" value="Genomic_DNA"/>
</dbReference>
<proteinExistence type="inferred from homology"/>
<comment type="caution">
    <text evidence="3">The sequence shown here is derived from an EMBL/GenBank/DDBJ whole genome shotgun (WGS) entry which is preliminary data.</text>
</comment>
<evidence type="ECO:0000256" key="1">
    <source>
        <dbReference type="ARBA" id="ARBA00006201"/>
    </source>
</evidence>
<protein>
    <submittedName>
        <fullName evidence="3">UPF0381 protein</fullName>
    </submittedName>
</protein>
<accession>A0ABQ1I2I1</accession>
<dbReference type="Pfam" id="PF04175">
    <property type="entry name" value="DUF406"/>
    <property type="match status" value="1"/>
</dbReference>
<feature type="coiled-coil region" evidence="2">
    <location>
        <begin position="29"/>
        <end position="56"/>
    </location>
</feature>
<dbReference type="Gene3D" id="3.30.70.860">
    <property type="match status" value="1"/>
</dbReference>
<dbReference type="InterPro" id="IPR035571">
    <property type="entry name" value="UPF0234-like_C"/>
</dbReference>
<keyword evidence="4" id="KW-1185">Reference proteome</keyword>